<sequence>MVRTLVELSGYVFQRSLISLLREIEPLVISETDDKHVPCASRAHKITLAVQNA</sequence>
<accession>A0A0B6YYI8</accession>
<dbReference type="EMBL" id="HACG01013670">
    <property type="protein sequence ID" value="CEK60535.1"/>
    <property type="molecule type" value="Transcribed_RNA"/>
</dbReference>
<evidence type="ECO:0000313" key="1">
    <source>
        <dbReference type="EMBL" id="CEK60535.1"/>
    </source>
</evidence>
<protein>
    <submittedName>
        <fullName evidence="1">Uncharacterized protein</fullName>
    </submittedName>
</protein>
<dbReference type="AlphaFoldDB" id="A0A0B6YYI8"/>
<organism evidence="1">
    <name type="scientific">Arion vulgaris</name>
    <dbReference type="NCBI Taxonomy" id="1028688"/>
    <lineage>
        <taxon>Eukaryota</taxon>
        <taxon>Metazoa</taxon>
        <taxon>Spiralia</taxon>
        <taxon>Lophotrochozoa</taxon>
        <taxon>Mollusca</taxon>
        <taxon>Gastropoda</taxon>
        <taxon>Heterobranchia</taxon>
        <taxon>Euthyneura</taxon>
        <taxon>Panpulmonata</taxon>
        <taxon>Eupulmonata</taxon>
        <taxon>Stylommatophora</taxon>
        <taxon>Helicina</taxon>
        <taxon>Arionoidea</taxon>
        <taxon>Arionidae</taxon>
        <taxon>Arion</taxon>
    </lineage>
</organism>
<proteinExistence type="predicted"/>
<feature type="non-terminal residue" evidence="1">
    <location>
        <position position="53"/>
    </location>
</feature>
<reference evidence="1" key="1">
    <citation type="submission" date="2014-12" db="EMBL/GenBank/DDBJ databases">
        <title>Insight into the proteome of Arion vulgaris.</title>
        <authorList>
            <person name="Aradska J."/>
            <person name="Bulat T."/>
            <person name="Smidak R."/>
            <person name="Sarate P."/>
            <person name="Gangsoo J."/>
            <person name="Sialana F."/>
            <person name="Bilban M."/>
            <person name="Lubec G."/>
        </authorList>
    </citation>
    <scope>NUCLEOTIDE SEQUENCE</scope>
    <source>
        <tissue evidence="1">Skin</tissue>
    </source>
</reference>
<gene>
    <name evidence="1" type="primary">ORF39674</name>
</gene>
<name>A0A0B6YYI8_9EUPU</name>